<evidence type="ECO:0000259" key="10">
    <source>
        <dbReference type="PROSITE" id="PS50110"/>
    </source>
</evidence>
<dbReference type="PROSITE" id="PS00041">
    <property type="entry name" value="HTH_ARAC_FAMILY_1"/>
    <property type="match status" value="1"/>
</dbReference>
<dbReference type="SUPFAM" id="SSF46689">
    <property type="entry name" value="Homeodomain-like"/>
    <property type="match status" value="2"/>
</dbReference>
<keyword evidence="4" id="KW-0902">Two-component regulatory system</keyword>
<protein>
    <submittedName>
        <fullName evidence="11">Response regulator</fullName>
    </submittedName>
</protein>
<sequence length="531" mass="60502">MNLMIVEDEVRLLNSLAYQIPWESHGIEVVALASDGLEAKSIFERKKPDIIIMDILMPEEDGLSLSGKMLKQTPDTRIIILSGHDDFQYAQKALEIGVFKYLLKPAGDEEIMNAVLEAAEATRKARETRHNFEALQSRWLDHLPRLRDGFLRNWVGGNYSDAEIHRLSRELSMAVHQRRPYCTAVSEVDPLLHTENRFTKTDMPLLHFSLYCIANELFGREGCFVFQDHDGATVVIFAASESESTGAFMQRTNQSMTQLVSIARECLKVTASAGIGLAGRMGSVSVSYKQARRALQERAVLGHEIVIPYREQSNVAYTFEFSDDLEKKLLIAVEIGERSESVAEIVSIFDKQMENLNTLYAFQEYRLYVQSLLIRVIHEQGWSVSDVLDEDSVYLQSPRGIQTKEQMQDWCQSMVGKIMSYAEAERKSGTHRLIKSILALIDQSLHEDITLHTAADRLYVNSSYLSRLFKKEMGKCFSDYVLERKMKKARELLQTGLKVSDAARSTGYLDTSYFIKLFRKFWGVTPGELKK</sequence>
<keyword evidence="6" id="KW-0238">DNA-binding</keyword>
<keyword evidence="12" id="KW-1185">Reference proteome</keyword>
<keyword evidence="5" id="KW-0805">Transcription regulation</keyword>
<evidence type="ECO:0000256" key="1">
    <source>
        <dbReference type="ARBA" id="ARBA00004496"/>
    </source>
</evidence>
<evidence type="ECO:0000259" key="9">
    <source>
        <dbReference type="PROSITE" id="PS01124"/>
    </source>
</evidence>
<comment type="subcellular location">
    <subcellularLocation>
        <location evidence="1">Cytoplasm</location>
    </subcellularLocation>
</comment>
<dbReference type="InterPro" id="IPR011006">
    <property type="entry name" value="CheY-like_superfamily"/>
</dbReference>
<dbReference type="OrthoDB" id="2508795at2"/>
<keyword evidence="7" id="KW-0804">Transcription</keyword>
<evidence type="ECO:0000256" key="7">
    <source>
        <dbReference type="ARBA" id="ARBA00023163"/>
    </source>
</evidence>
<dbReference type="InterPro" id="IPR018062">
    <property type="entry name" value="HTH_AraC-typ_CS"/>
</dbReference>
<dbReference type="GO" id="GO:0003700">
    <property type="term" value="F:DNA-binding transcription factor activity"/>
    <property type="evidence" value="ECO:0007669"/>
    <property type="project" value="InterPro"/>
</dbReference>
<comment type="caution">
    <text evidence="11">The sequence shown here is derived from an EMBL/GenBank/DDBJ whole genome shotgun (WGS) entry which is preliminary data.</text>
</comment>
<dbReference type="SMART" id="SM00448">
    <property type="entry name" value="REC"/>
    <property type="match status" value="1"/>
</dbReference>
<dbReference type="PANTHER" id="PTHR42713:SF3">
    <property type="entry name" value="TRANSCRIPTIONAL REGULATORY PROTEIN HPTR"/>
    <property type="match status" value="1"/>
</dbReference>
<feature type="domain" description="Response regulatory" evidence="10">
    <location>
        <begin position="2"/>
        <end position="119"/>
    </location>
</feature>
<gene>
    <name evidence="11" type="ORF">E5161_18050</name>
</gene>
<dbReference type="PANTHER" id="PTHR42713">
    <property type="entry name" value="HISTIDINE KINASE-RELATED"/>
    <property type="match status" value="1"/>
</dbReference>
<dbReference type="Proteomes" id="UP000309673">
    <property type="component" value="Unassembled WGS sequence"/>
</dbReference>
<evidence type="ECO:0000256" key="5">
    <source>
        <dbReference type="ARBA" id="ARBA00023015"/>
    </source>
</evidence>
<dbReference type="PROSITE" id="PS50110">
    <property type="entry name" value="RESPONSE_REGULATORY"/>
    <property type="match status" value="1"/>
</dbReference>
<name>A0A4U0F5F5_9BACL</name>
<dbReference type="AlphaFoldDB" id="A0A4U0F5F5"/>
<dbReference type="InterPro" id="IPR009057">
    <property type="entry name" value="Homeodomain-like_sf"/>
</dbReference>
<evidence type="ECO:0000256" key="8">
    <source>
        <dbReference type="PROSITE-ProRule" id="PRU00169"/>
    </source>
</evidence>
<evidence type="ECO:0000256" key="4">
    <source>
        <dbReference type="ARBA" id="ARBA00023012"/>
    </source>
</evidence>
<dbReference type="Pfam" id="PF00072">
    <property type="entry name" value="Response_reg"/>
    <property type="match status" value="1"/>
</dbReference>
<dbReference type="SUPFAM" id="SSF52172">
    <property type="entry name" value="CheY-like"/>
    <property type="match status" value="1"/>
</dbReference>
<dbReference type="Gene3D" id="1.10.10.60">
    <property type="entry name" value="Homeodomain-like"/>
    <property type="match status" value="2"/>
</dbReference>
<evidence type="ECO:0000256" key="6">
    <source>
        <dbReference type="ARBA" id="ARBA00023125"/>
    </source>
</evidence>
<proteinExistence type="predicted"/>
<evidence type="ECO:0000256" key="3">
    <source>
        <dbReference type="ARBA" id="ARBA00022553"/>
    </source>
</evidence>
<dbReference type="GO" id="GO:0043565">
    <property type="term" value="F:sequence-specific DNA binding"/>
    <property type="evidence" value="ECO:0007669"/>
    <property type="project" value="InterPro"/>
</dbReference>
<keyword evidence="3 8" id="KW-0597">Phosphoprotein</keyword>
<accession>A0A4U0F5F5</accession>
<dbReference type="InterPro" id="IPR051552">
    <property type="entry name" value="HptR"/>
</dbReference>
<organism evidence="11 12">
    <name type="scientific">Cohnella pontilimi</name>
    <dbReference type="NCBI Taxonomy" id="2564100"/>
    <lineage>
        <taxon>Bacteria</taxon>
        <taxon>Bacillati</taxon>
        <taxon>Bacillota</taxon>
        <taxon>Bacilli</taxon>
        <taxon>Bacillales</taxon>
        <taxon>Paenibacillaceae</taxon>
        <taxon>Cohnella</taxon>
    </lineage>
</organism>
<evidence type="ECO:0000256" key="2">
    <source>
        <dbReference type="ARBA" id="ARBA00022490"/>
    </source>
</evidence>
<evidence type="ECO:0000313" key="11">
    <source>
        <dbReference type="EMBL" id="TJY39841.1"/>
    </source>
</evidence>
<feature type="domain" description="HTH araC/xylS-type" evidence="9">
    <location>
        <begin position="435"/>
        <end position="531"/>
    </location>
</feature>
<keyword evidence="2" id="KW-0963">Cytoplasm</keyword>
<dbReference type="GO" id="GO:0005737">
    <property type="term" value="C:cytoplasm"/>
    <property type="evidence" value="ECO:0007669"/>
    <property type="project" value="UniProtKB-SubCell"/>
</dbReference>
<dbReference type="GO" id="GO:0000160">
    <property type="term" value="P:phosphorelay signal transduction system"/>
    <property type="evidence" value="ECO:0007669"/>
    <property type="project" value="UniProtKB-KW"/>
</dbReference>
<dbReference type="Gene3D" id="3.40.50.2300">
    <property type="match status" value="1"/>
</dbReference>
<dbReference type="CDD" id="cd17536">
    <property type="entry name" value="REC_YesN-like"/>
    <property type="match status" value="1"/>
</dbReference>
<dbReference type="PRINTS" id="PR00032">
    <property type="entry name" value="HTHARAC"/>
</dbReference>
<dbReference type="PROSITE" id="PS01124">
    <property type="entry name" value="HTH_ARAC_FAMILY_2"/>
    <property type="match status" value="1"/>
</dbReference>
<dbReference type="InterPro" id="IPR020449">
    <property type="entry name" value="Tscrpt_reg_AraC-type_HTH"/>
</dbReference>
<evidence type="ECO:0000313" key="12">
    <source>
        <dbReference type="Proteomes" id="UP000309673"/>
    </source>
</evidence>
<dbReference type="SMART" id="SM00342">
    <property type="entry name" value="HTH_ARAC"/>
    <property type="match status" value="1"/>
</dbReference>
<dbReference type="Pfam" id="PF12833">
    <property type="entry name" value="HTH_18"/>
    <property type="match status" value="1"/>
</dbReference>
<reference evidence="11 12" key="1">
    <citation type="submission" date="2019-04" db="EMBL/GenBank/DDBJ databases">
        <title>Cohnella sp. nov., isolated from soil.</title>
        <authorList>
            <person name="Kim W."/>
        </authorList>
    </citation>
    <scope>NUCLEOTIDE SEQUENCE [LARGE SCALE GENOMIC DNA]</scope>
    <source>
        <strain evidence="11 12">CAU 1483</strain>
    </source>
</reference>
<dbReference type="InterPro" id="IPR001789">
    <property type="entry name" value="Sig_transdc_resp-reg_receiver"/>
</dbReference>
<dbReference type="InterPro" id="IPR018060">
    <property type="entry name" value="HTH_AraC"/>
</dbReference>
<dbReference type="EMBL" id="SUPK01000009">
    <property type="protein sequence ID" value="TJY39841.1"/>
    <property type="molecule type" value="Genomic_DNA"/>
</dbReference>
<feature type="modified residue" description="4-aspartylphosphate" evidence="8">
    <location>
        <position position="54"/>
    </location>
</feature>